<name>A0ABS5W111_9SPHN</name>
<feature type="transmembrane region" description="Helical" evidence="1">
    <location>
        <begin position="117"/>
        <end position="142"/>
    </location>
</feature>
<evidence type="ECO:0000313" key="2">
    <source>
        <dbReference type="EMBL" id="MBT2133156.1"/>
    </source>
</evidence>
<dbReference type="EMBL" id="JAHFVK010000001">
    <property type="protein sequence ID" value="MBT2133156.1"/>
    <property type="molecule type" value="Genomic_DNA"/>
</dbReference>
<evidence type="ECO:0000256" key="1">
    <source>
        <dbReference type="SAM" id="Phobius"/>
    </source>
</evidence>
<organism evidence="2 3">
    <name type="scientific">Croceibacterium selenioxidans</name>
    <dbReference type="NCBI Taxonomy" id="2838833"/>
    <lineage>
        <taxon>Bacteria</taxon>
        <taxon>Pseudomonadati</taxon>
        <taxon>Pseudomonadota</taxon>
        <taxon>Alphaproteobacteria</taxon>
        <taxon>Sphingomonadales</taxon>
        <taxon>Erythrobacteraceae</taxon>
        <taxon>Croceibacterium</taxon>
    </lineage>
</organism>
<proteinExistence type="predicted"/>
<evidence type="ECO:0000313" key="3">
    <source>
        <dbReference type="Proteomes" id="UP000811255"/>
    </source>
</evidence>
<dbReference type="RefSeq" id="WP_214534433.1">
    <property type="nucleotide sequence ID" value="NZ_JAHFVK010000001.1"/>
</dbReference>
<dbReference type="Proteomes" id="UP000811255">
    <property type="component" value="Unassembled WGS sequence"/>
</dbReference>
<keyword evidence="3" id="KW-1185">Reference proteome</keyword>
<protein>
    <submittedName>
        <fullName evidence="2">Uncharacterized protein</fullName>
    </submittedName>
</protein>
<keyword evidence="1" id="KW-0472">Membrane</keyword>
<reference evidence="2 3" key="1">
    <citation type="submission" date="2021-05" db="EMBL/GenBank/DDBJ databases">
        <title>Croceibacterium sp. LX-88 genome sequence.</title>
        <authorList>
            <person name="Luo X."/>
        </authorList>
    </citation>
    <scope>NUCLEOTIDE SEQUENCE [LARGE SCALE GENOMIC DNA]</scope>
    <source>
        <strain evidence="2 3">LX-88</strain>
    </source>
</reference>
<comment type="caution">
    <text evidence="2">The sequence shown here is derived from an EMBL/GenBank/DDBJ whole genome shotgun (WGS) entry which is preliminary data.</text>
</comment>
<feature type="transmembrane region" description="Helical" evidence="1">
    <location>
        <begin position="62"/>
        <end position="83"/>
    </location>
</feature>
<feature type="transmembrane region" description="Helical" evidence="1">
    <location>
        <begin position="36"/>
        <end position="55"/>
    </location>
</feature>
<accession>A0ABS5W111</accession>
<gene>
    <name evidence="2" type="ORF">KK137_02315</name>
</gene>
<keyword evidence="1" id="KW-1133">Transmembrane helix</keyword>
<keyword evidence="1" id="KW-0812">Transmembrane</keyword>
<sequence>MAERLTRQVVAEKAIVLDEPALSLPTSVDRTFELPAGLYVGTAASYFGFLGVMAVGFGNPGLIVPMAIFIVFVAMFFAVPAMWMKMGPLNPQQLTSWSRFQQRGVMTPYGRSTAGAAAVQVLILPVLILLWGLAAVIIAAVVR</sequence>